<dbReference type="Proteomes" id="UP000540989">
    <property type="component" value="Unassembled WGS sequence"/>
</dbReference>
<dbReference type="AlphaFoldDB" id="A0A7W8E6V2"/>
<sequence length="475" mass="53295">MSVVELLRQSRKQAESAAPLVRAAAKLRIARVEAVADRAKGRITLEMALEEIGTLPEPERSVLFDHARVFAAAVEPSLLPGIPEESRAPQGHTGWMLGKTMLEHGHAEAALQFVLQDGPAESFPFLFAMNILHDCEDQTQRLAVMRKAVKAWHETKEREFLKLFGRYWTVVPAIEALSILHSVVESTLNDSEWPMQGSFDNGLLLFTSGREFMLFEILHILRRLDPTLAAELIATHEQLAAGARRYPNGWDSIQQEAEEEQKRRKLEGGPTCGGRAYIGSGASQDIAFQFALQDGDFDRAMELAQELYREDTDIEAPNFAPKVLWPSAARFRSVLYHAGRRRGLEKRDLLARVPDEDLQLLARIEFAAAVAGLTEMPNSSRRQTKVQHGRLRGKVRRLPEADGPAMIVDGAPVRCPECQWRPKTGNVWGCRCGNVWNTFTSRGRCPACSYQWPVTQCMQCGKVSPHEDWYGEKEA</sequence>
<keyword evidence="2" id="KW-1185">Reference proteome</keyword>
<name>A0A7W8E6V2_9BACT</name>
<dbReference type="RefSeq" id="WP_184224542.1">
    <property type="nucleotide sequence ID" value="NZ_JACHIP010000056.1"/>
</dbReference>
<organism evidence="1 2">
    <name type="scientific">Granulicella aggregans</name>
    <dbReference type="NCBI Taxonomy" id="474949"/>
    <lineage>
        <taxon>Bacteria</taxon>
        <taxon>Pseudomonadati</taxon>
        <taxon>Acidobacteriota</taxon>
        <taxon>Terriglobia</taxon>
        <taxon>Terriglobales</taxon>
        <taxon>Acidobacteriaceae</taxon>
        <taxon>Granulicella</taxon>
    </lineage>
</organism>
<dbReference type="EMBL" id="JACHIP010000056">
    <property type="protein sequence ID" value="MBB5061593.1"/>
    <property type="molecule type" value="Genomic_DNA"/>
</dbReference>
<protein>
    <submittedName>
        <fullName evidence="1">Uncharacterized protein</fullName>
    </submittedName>
</protein>
<comment type="caution">
    <text evidence="1">The sequence shown here is derived from an EMBL/GenBank/DDBJ whole genome shotgun (WGS) entry which is preliminary data.</text>
</comment>
<accession>A0A7W8E6V2</accession>
<gene>
    <name evidence="1" type="ORF">HDF16_006329</name>
</gene>
<evidence type="ECO:0000313" key="2">
    <source>
        <dbReference type="Proteomes" id="UP000540989"/>
    </source>
</evidence>
<proteinExistence type="predicted"/>
<evidence type="ECO:0000313" key="1">
    <source>
        <dbReference type="EMBL" id="MBB5061593.1"/>
    </source>
</evidence>
<reference evidence="1 2" key="1">
    <citation type="submission" date="2020-08" db="EMBL/GenBank/DDBJ databases">
        <title>Genomic Encyclopedia of Type Strains, Phase IV (KMG-V): Genome sequencing to study the core and pangenomes of soil and plant-associated prokaryotes.</title>
        <authorList>
            <person name="Whitman W."/>
        </authorList>
    </citation>
    <scope>NUCLEOTIDE SEQUENCE [LARGE SCALE GENOMIC DNA]</scope>
    <source>
        <strain evidence="1 2">M8UP14</strain>
    </source>
</reference>